<feature type="region of interest" description="Disordered" evidence="1">
    <location>
        <begin position="1508"/>
        <end position="1541"/>
    </location>
</feature>
<feature type="domain" description="PH" evidence="2">
    <location>
        <begin position="1156"/>
        <end position="1270"/>
    </location>
</feature>
<dbReference type="EMBL" id="QUTD01003790">
    <property type="protein sequence ID" value="RHY71313.1"/>
    <property type="molecule type" value="Genomic_DNA"/>
</dbReference>
<sequence length="2067" mass="226075">MGDNLPPKSVTSPSSLDEYHRASVHQSFSARPTDVTTQPSPSTGVPPRRHSALPPNSMSMGPSSAPSLAGANNAPPSNPLPKSTSSRRSFAFFGFGDKAPSSHSFVASHPPPIISNTGSTADSLADSSLNSSNSSFSMSTLPASMDSSAPSGILASGYLTKRGHVVTNWKTRFFVLRAGGRLSYYADEGMKKKLGEVHLEKVSPWSGEANGFMFYTNKQIAYYVYASTNSERRRWLDALSDFYVEPDAVDCEGCASPCPTTLSLFLTHVCVCLSVCSYLTKRGHLVPSYRMRYFVLCGSTIKYYADETAYRSGASALAEMEVRSGGRWDGESTGLFLKTSTGSTLFVCAENVPELQKWLEALARVATDKPMQPIACAGWLTKQGHKRKSWKKRYFVLRGNTLAYYTDFDASNLRHGKPLGEVTVREVSAWDGEPSGFMFITNDSVPYYVFADNDRDQAKWLAALRKLFESATSMEEPDKTCPRCAYVLTGSRFCGACGFNLRGTSNERSRQSSQPLVVPSDDFDNDDENSAMDDLDALSEGARTLLLAVMQNPSIQLGDQRNTNNSSNPNLVGALEQEIMDALEMDDDEDVVGKQDKEVTPPAAAGPSSPVVTTLTPAPSIPPTTTEAASPAATGAADSPSQPAAAPGSVKSEASSSTTSNESAKSAPRVSSPPPPAPRQSTSARKDFVVPASTTNDTSFSSFGSDVDRPVVKAPGPFGKAQQQTIADLLHDSSDEEKDDDKAAAAATRRSQLFELKGSARQFDTLPPNDDAHLNSPQVDASPRPSMDDSLVLVGVAGLKEDTTTAVVAPAVSKPDPQKDLYMFMEREMQFTPLFVPSADAPVRCRLYASMAYSTSKKILLFLTDSGPLGLWKDDATTSDAPVDVHHPFAMLPYLHRAQQEGFSLIVCNPFSNSAKVFEQGGVERVVPIPQSATPKEHLFFVWETFVMPTKAEISVVAYHRGGALAVSLLDKFEDARRKIFRIAFIESKHIVNRDTLGASVLEFLGRRTIQWEASVDQPAGGQIVDAQERVGCVCLSLGATDNGDVGVLDKAEDAVFAFLMANPTRPGMTAIVKQVRSALRISRRGAGGSTRPPVEKSAMARGNSNVFVLGEADGGHQHNHSDSAIPAADSPDKPSPHFPYAQLAMSLGFDYSDEEILCRGYLTKRGHVVTNWKMRYFVLRPHASLSYYEDESMAKKLGQVHLAKVAPWEYNGSLAKSVSKRESRGSSSGAEESRYGFMFFTTKRVVYYIYTTSAIEHQKWFHAVADYYVHTSNVADCEGYMTKKTPGTLFSFSRPKYVRIFIPKMSEDAYRSHEAPISAWNIRAASRWEDGLSFQGEAGAMLFLSAPSEADQQRWMAATQEKVGSSLQPIACAGYLTKQGHKRKSWKRRYFVLRGSLLSYYTDYDSTNKQCLAEVGIEDVQVWDGEMHGFMFTTSEQVVYYVYAESERERQKWLGSLKALLDAQSTRAPKPLAMGPPPVSKVCPKCRHMVTGSKFCGNCGHHVDVPYDDPRPPRTPPRQPPQSQPQHIKRRDDDDEERQDRNSQTLLISVMQATHPGRSLVEPQNRQIEQQQQVAAKPDAMMPEDTTVDASVDDELAAALEKANLPNEAPTGVPSPRSNQATHNVIVVRPSRMADDEDYSESEDEQHPNQGRRRLTNDSIDEDEPPMLGDDKGGDVRESSLCELVMDGIVVGDEGNDKRSKMETYLEHTLGFDAQWVPSREAKASCRFYTSKNYNVAADVLVFLGDSGKVGIWKDETDTIDDPTSPMSMLPYVEAALKLNFGVVLCNPHHNTVDVRDGPKIRTFTVQQSASPAEHLHFVWTNYIAANVLPTTRVGIVAAGRAGKAVITLMQDEEATVYEKLNRVAFLQSTHAVDSSLSMVVLECLGRRAINWEGADGQALCSQVVNSQSRVGCVCMATGFKSANPPDVASMYPFDLTADHLKHMQVPIFAYLTANPAAPGMTAIVKHMRSTLKKGRSSSGRTRAPPEAATPEPPQSKPPTKPQRTVSDPSITQFYLPGQRGHTGAAEMGKVCLTQTIVILYDCCWRRNGNKPARAAATSVSRTLNC</sequence>
<evidence type="ECO:0000256" key="1">
    <source>
        <dbReference type="SAM" id="MobiDB-lite"/>
    </source>
</evidence>
<name>A0A397E034_APHAT</name>
<feature type="compositionally biased region" description="Polar residues" evidence="1">
    <location>
        <begin position="692"/>
        <end position="704"/>
    </location>
</feature>
<dbReference type="Proteomes" id="UP000266643">
    <property type="component" value="Unassembled WGS sequence"/>
</dbReference>
<feature type="region of interest" description="Disordered" evidence="1">
    <location>
        <begin position="762"/>
        <end position="786"/>
    </location>
</feature>
<dbReference type="InterPro" id="IPR051707">
    <property type="entry name" value="PI-Interact_SigTrans_Reg"/>
</dbReference>
<dbReference type="Gene3D" id="2.30.29.30">
    <property type="entry name" value="Pleckstrin-homology domain (PH domain)/Phosphotyrosine-binding domain (PTB)"/>
    <property type="match status" value="5"/>
</dbReference>
<dbReference type="PROSITE" id="PS50003">
    <property type="entry name" value="PH_DOMAIN"/>
    <property type="match status" value="5"/>
</dbReference>
<feature type="compositionally biased region" description="Low complexity" evidence="1">
    <location>
        <begin position="1982"/>
        <end position="1991"/>
    </location>
</feature>
<dbReference type="VEuPathDB" id="FungiDB:H257_06722"/>
<gene>
    <name evidence="3" type="ORF">DYB30_003769</name>
</gene>
<feature type="compositionally biased region" description="Polar residues" evidence="1">
    <location>
        <begin position="54"/>
        <end position="66"/>
    </location>
</feature>
<feature type="region of interest" description="Disordered" evidence="1">
    <location>
        <begin position="1605"/>
        <end position="1677"/>
    </location>
</feature>
<dbReference type="Pfam" id="PF00169">
    <property type="entry name" value="PH"/>
    <property type="match status" value="4"/>
</dbReference>
<proteinExistence type="predicted"/>
<feature type="compositionally biased region" description="Low complexity" evidence="1">
    <location>
        <begin position="1565"/>
        <end position="1574"/>
    </location>
</feature>
<evidence type="ECO:0000313" key="3">
    <source>
        <dbReference type="EMBL" id="RHY71313.1"/>
    </source>
</evidence>
<dbReference type="SMART" id="SM00233">
    <property type="entry name" value="PH"/>
    <property type="match status" value="6"/>
</dbReference>
<accession>A0A397E034</accession>
<feature type="region of interest" description="Disordered" evidence="1">
    <location>
        <begin position="1113"/>
        <end position="1135"/>
    </location>
</feature>
<feature type="compositionally biased region" description="Polar residues" evidence="1">
    <location>
        <begin position="24"/>
        <end position="43"/>
    </location>
</feature>
<dbReference type="VEuPathDB" id="FungiDB:H257_06721"/>
<dbReference type="CDD" id="cd00821">
    <property type="entry name" value="PH"/>
    <property type="match status" value="1"/>
</dbReference>
<feature type="domain" description="PH" evidence="2">
    <location>
        <begin position="1370"/>
        <end position="1463"/>
    </location>
</feature>
<feature type="compositionally biased region" description="Pro residues" evidence="1">
    <location>
        <begin position="1992"/>
        <end position="2002"/>
    </location>
</feature>
<feature type="region of interest" description="Disordered" evidence="1">
    <location>
        <begin position="504"/>
        <end position="530"/>
    </location>
</feature>
<dbReference type="Pfam" id="PF22749">
    <property type="entry name" value="Arb2"/>
    <property type="match status" value="2"/>
</dbReference>
<organism evidence="3 4">
    <name type="scientific">Aphanomyces astaci</name>
    <name type="common">Crayfish plague agent</name>
    <dbReference type="NCBI Taxonomy" id="112090"/>
    <lineage>
        <taxon>Eukaryota</taxon>
        <taxon>Sar</taxon>
        <taxon>Stramenopiles</taxon>
        <taxon>Oomycota</taxon>
        <taxon>Saprolegniomycetes</taxon>
        <taxon>Saprolegniales</taxon>
        <taxon>Verrucalvaceae</taxon>
        <taxon>Aphanomyces</taxon>
    </lineage>
</organism>
<feature type="region of interest" description="Disordered" evidence="1">
    <location>
        <begin position="598"/>
        <end position="720"/>
    </location>
</feature>
<feature type="region of interest" description="Disordered" evidence="1">
    <location>
        <begin position="1"/>
        <end position="84"/>
    </location>
</feature>
<feature type="domain" description="PH" evidence="2">
    <location>
        <begin position="152"/>
        <end position="244"/>
    </location>
</feature>
<dbReference type="PANTHER" id="PTHR14336:SF15">
    <property type="entry name" value="DUAL ADAPTER FOR PHOSPHOTYROSINE AND 3-PHOSPHOTYROSINE AND 3-PHOSPHOINOSITIDE"/>
    <property type="match status" value="1"/>
</dbReference>
<protein>
    <recommendedName>
        <fullName evidence="2">PH domain-containing protein</fullName>
    </recommendedName>
</protein>
<dbReference type="SUPFAM" id="SSF50729">
    <property type="entry name" value="PH domain-like"/>
    <property type="match status" value="5"/>
</dbReference>
<dbReference type="InterPro" id="IPR011993">
    <property type="entry name" value="PH-like_dom_sf"/>
</dbReference>
<feature type="compositionally biased region" description="Acidic residues" evidence="1">
    <location>
        <begin position="1636"/>
        <end position="1645"/>
    </location>
</feature>
<dbReference type="InterPro" id="IPR053858">
    <property type="entry name" value="Arb2_dom"/>
</dbReference>
<dbReference type="InterPro" id="IPR001849">
    <property type="entry name" value="PH_domain"/>
</dbReference>
<comment type="caution">
    <text evidence="3">The sequence shown here is derived from an EMBL/GenBank/DDBJ whole genome shotgun (WGS) entry which is preliminary data.</text>
</comment>
<feature type="region of interest" description="Disordered" evidence="1">
    <location>
        <begin position="1560"/>
        <end position="1583"/>
    </location>
</feature>
<dbReference type="PANTHER" id="PTHR14336">
    <property type="entry name" value="TANDEM PH DOMAIN CONTAINING PROTEIN"/>
    <property type="match status" value="1"/>
</dbReference>
<feature type="compositionally biased region" description="Pro residues" evidence="1">
    <location>
        <begin position="1514"/>
        <end position="1524"/>
    </location>
</feature>
<feature type="domain" description="PH" evidence="2">
    <location>
        <begin position="373"/>
        <end position="469"/>
    </location>
</feature>
<evidence type="ECO:0000313" key="4">
    <source>
        <dbReference type="Proteomes" id="UP000266643"/>
    </source>
</evidence>
<feature type="compositionally biased region" description="Low complexity" evidence="1">
    <location>
        <begin position="600"/>
        <end position="670"/>
    </location>
</feature>
<feature type="region of interest" description="Disordered" evidence="1">
    <location>
        <begin position="1971"/>
        <end position="2009"/>
    </location>
</feature>
<feature type="compositionally biased region" description="Acidic residues" evidence="1">
    <location>
        <begin position="521"/>
        <end position="530"/>
    </location>
</feature>
<reference evidence="3 4" key="1">
    <citation type="submission" date="2018-08" db="EMBL/GenBank/DDBJ databases">
        <title>Aphanomyces genome sequencing and annotation.</title>
        <authorList>
            <person name="Minardi D."/>
            <person name="Oidtmann B."/>
            <person name="Van Der Giezen M."/>
            <person name="Studholme D.J."/>
        </authorList>
    </citation>
    <scope>NUCLEOTIDE SEQUENCE [LARGE SCALE GENOMIC DNA]</scope>
    <source>
        <strain evidence="3 4">D2</strain>
    </source>
</reference>
<evidence type="ECO:0000259" key="2">
    <source>
        <dbReference type="PROSITE" id="PS50003"/>
    </source>
</evidence>
<feature type="domain" description="PH" evidence="2">
    <location>
        <begin position="272"/>
        <end position="367"/>
    </location>
</feature>